<feature type="transmembrane region" description="Helical" evidence="8">
    <location>
        <begin position="194"/>
        <end position="212"/>
    </location>
</feature>
<protein>
    <recommendedName>
        <fullName evidence="11">Fat storage-inducing transmembrane protein</fullName>
    </recommendedName>
</protein>
<evidence type="ECO:0000256" key="3">
    <source>
        <dbReference type="ARBA" id="ARBA00022801"/>
    </source>
</evidence>
<evidence type="ECO:0000313" key="10">
    <source>
        <dbReference type="Proteomes" id="UP000053257"/>
    </source>
</evidence>
<dbReference type="AlphaFoldDB" id="A0A0C3NH32"/>
<evidence type="ECO:0000256" key="5">
    <source>
        <dbReference type="ARBA" id="ARBA00022989"/>
    </source>
</evidence>
<dbReference type="GO" id="GO:0034389">
    <property type="term" value="P:lipid droplet organization"/>
    <property type="evidence" value="ECO:0007669"/>
    <property type="project" value="TreeGrafter"/>
</dbReference>
<feature type="transmembrane region" description="Helical" evidence="8">
    <location>
        <begin position="263"/>
        <end position="285"/>
    </location>
</feature>
<evidence type="ECO:0000256" key="7">
    <source>
        <dbReference type="ARBA" id="ARBA00023136"/>
    </source>
</evidence>
<dbReference type="GO" id="GO:0005789">
    <property type="term" value="C:endoplasmic reticulum membrane"/>
    <property type="evidence" value="ECO:0007669"/>
    <property type="project" value="UniProtKB-SubCell"/>
</dbReference>
<evidence type="ECO:0008006" key="11">
    <source>
        <dbReference type="Google" id="ProtNLM"/>
    </source>
</evidence>
<dbReference type="HOGENOM" id="CLU_048143_1_0_1"/>
<dbReference type="Pfam" id="PF10261">
    <property type="entry name" value="FIT"/>
    <property type="match status" value="1"/>
</dbReference>
<dbReference type="EMBL" id="KN840586">
    <property type="protein sequence ID" value="KIP04104.1"/>
    <property type="molecule type" value="Genomic_DNA"/>
</dbReference>
<evidence type="ECO:0000256" key="6">
    <source>
        <dbReference type="ARBA" id="ARBA00023098"/>
    </source>
</evidence>
<dbReference type="PANTHER" id="PTHR23129">
    <property type="entry name" value="ACYL-COENZYME A DIPHOSPHATASE FITM2"/>
    <property type="match status" value="1"/>
</dbReference>
<feature type="transmembrane region" description="Helical" evidence="8">
    <location>
        <begin position="21"/>
        <end position="40"/>
    </location>
</feature>
<organism evidence="9 10">
    <name type="scientific">Phlebiopsis gigantea (strain 11061_1 CR5-6)</name>
    <name type="common">White-rot fungus</name>
    <name type="synonym">Peniophora gigantea</name>
    <dbReference type="NCBI Taxonomy" id="745531"/>
    <lineage>
        <taxon>Eukaryota</taxon>
        <taxon>Fungi</taxon>
        <taxon>Dikarya</taxon>
        <taxon>Basidiomycota</taxon>
        <taxon>Agaricomycotina</taxon>
        <taxon>Agaricomycetes</taxon>
        <taxon>Polyporales</taxon>
        <taxon>Phanerochaetaceae</taxon>
        <taxon>Phlebiopsis</taxon>
    </lineage>
</organism>
<evidence type="ECO:0000256" key="2">
    <source>
        <dbReference type="ARBA" id="ARBA00022692"/>
    </source>
</evidence>
<dbReference type="PANTHER" id="PTHR23129:SF0">
    <property type="entry name" value="ACYL-COENZYME A DIPHOSPHATASE FITM2"/>
    <property type="match status" value="1"/>
</dbReference>
<sequence>MALGSAADFRFAMRNLYLYHLKTLVALSTIVVFGTAYSVVYNTYLDTSNPLLTHLPHPLHKSHYFASKSNILNVLFIKKLWGWTSAAFLALYLTSPARLQTRERVYTFLAETVMWLLFTGWFFGPSLLDRLTYSTGGECLVHLPSGALVTVPSELCYTKSTVSAATHPDLFAASLTPLADDWRQVPRLRRGHDVSGHMFLLTMSMLFLAEQVSHSIRMHAAGGAQEMSAVHKWVVLGNMVIILLGYLACYTTTVYFHTPFEKITGFLLGLAGYAVTHTSLFRTILRAKPRQS</sequence>
<dbReference type="InterPro" id="IPR019388">
    <property type="entry name" value="FIT"/>
</dbReference>
<comment type="subcellular location">
    <subcellularLocation>
        <location evidence="1">Endoplasmic reticulum membrane</location>
        <topology evidence="1">Multi-pass membrane protein</topology>
    </subcellularLocation>
</comment>
<keyword evidence="6" id="KW-0443">Lipid metabolism</keyword>
<dbReference type="GO" id="GO:0010945">
    <property type="term" value="F:coenzyme A diphosphatase activity"/>
    <property type="evidence" value="ECO:0007669"/>
    <property type="project" value="InterPro"/>
</dbReference>
<feature type="transmembrane region" description="Helical" evidence="8">
    <location>
        <begin position="105"/>
        <end position="124"/>
    </location>
</feature>
<keyword evidence="10" id="KW-1185">Reference proteome</keyword>
<evidence type="ECO:0000256" key="4">
    <source>
        <dbReference type="ARBA" id="ARBA00022824"/>
    </source>
</evidence>
<feature type="transmembrane region" description="Helical" evidence="8">
    <location>
        <begin position="71"/>
        <end position="93"/>
    </location>
</feature>
<dbReference type="Proteomes" id="UP000053257">
    <property type="component" value="Unassembled WGS sequence"/>
</dbReference>
<keyword evidence="7 8" id="KW-0472">Membrane</keyword>
<evidence type="ECO:0000256" key="1">
    <source>
        <dbReference type="ARBA" id="ARBA00004477"/>
    </source>
</evidence>
<feature type="transmembrane region" description="Helical" evidence="8">
    <location>
        <begin position="233"/>
        <end position="257"/>
    </location>
</feature>
<dbReference type="GO" id="GO:0008654">
    <property type="term" value="P:phospholipid biosynthetic process"/>
    <property type="evidence" value="ECO:0007669"/>
    <property type="project" value="TreeGrafter"/>
</dbReference>
<evidence type="ECO:0000256" key="8">
    <source>
        <dbReference type="SAM" id="Phobius"/>
    </source>
</evidence>
<keyword evidence="2 8" id="KW-0812">Transmembrane</keyword>
<keyword evidence="4" id="KW-0256">Endoplasmic reticulum</keyword>
<proteinExistence type="predicted"/>
<name>A0A0C3NH32_PHLG1</name>
<keyword evidence="3" id="KW-0378">Hydrolase</keyword>
<keyword evidence="5 8" id="KW-1133">Transmembrane helix</keyword>
<reference evidence="9 10" key="1">
    <citation type="journal article" date="2014" name="PLoS Genet.">
        <title>Analysis of the Phlebiopsis gigantea genome, transcriptome and secretome provides insight into its pioneer colonization strategies of wood.</title>
        <authorList>
            <person name="Hori C."/>
            <person name="Ishida T."/>
            <person name="Igarashi K."/>
            <person name="Samejima M."/>
            <person name="Suzuki H."/>
            <person name="Master E."/>
            <person name="Ferreira P."/>
            <person name="Ruiz-Duenas F.J."/>
            <person name="Held B."/>
            <person name="Canessa P."/>
            <person name="Larrondo L.F."/>
            <person name="Schmoll M."/>
            <person name="Druzhinina I.S."/>
            <person name="Kubicek C.P."/>
            <person name="Gaskell J.A."/>
            <person name="Kersten P."/>
            <person name="St John F."/>
            <person name="Glasner J."/>
            <person name="Sabat G."/>
            <person name="Splinter BonDurant S."/>
            <person name="Syed K."/>
            <person name="Yadav J."/>
            <person name="Mgbeahuruike A.C."/>
            <person name="Kovalchuk A."/>
            <person name="Asiegbu F.O."/>
            <person name="Lackner G."/>
            <person name="Hoffmeister D."/>
            <person name="Rencoret J."/>
            <person name="Gutierrez A."/>
            <person name="Sun H."/>
            <person name="Lindquist E."/>
            <person name="Barry K."/>
            <person name="Riley R."/>
            <person name="Grigoriev I.V."/>
            <person name="Henrissat B."/>
            <person name="Kues U."/>
            <person name="Berka R.M."/>
            <person name="Martinez A.T."/>
            <person name="Covert S.F."/>
            <person name="Blanchette R.A."/>
            <person name="Cullen D."/>
        </authorList>
    </citation>
    <scope>NUCLEOTIDE SEQUENCE [LARGE SCALE GENOMIC DNA]</scope>
    <source>
        <strain evidence="9 10">11061_1 CR5-6</strain>
    </source>
</reference>
<dbReference type="GO" id="GO:0019915">
    <property type="term" value="P:lipid storage"/>
    <property type="evidence" value="ECO:0007669"/>
    <property type="project" value="InterPro"/>
</dbReference>
<evidence type="ECO:0000313" key="9">
    <source>
        <dbReference type="EMBL" id="KIP04104.1"/>
    </source>
</evidence>
<gene>
    <name evidence="9" type="ORF">PHLGIDRAFT_31505</name>
</gene>
<dbReference type="STRING" id="745531.A0A0C3NH32"/>
<dbReference type="OrthoDB" id="5579088at2759"/>
<accession>A0A0C3NH32</accession>